<sequence>MDIASTNINSRWRICTVASFLGVVLLVFLLEQRRDSVDLLSPQSLEALVTSSIDLFPSFTNQSSGSPRFEESRELEQEEQKGCDIFDGKWIYDPKASPLYSGAQCPFLSNQVSCQRNGRPDSQYERWSWEANRCAIPRFNGTDMLESLRGKRVIIVGDSLNRNQWESLACLLYSSIAPSDAHVDVEGGIYKVFHAKNYNCSVEFYWSPFLVQLDVDHANGTSVLNLDRICASAKKWKGANIMIFNTGHWWKHQGKFNTWNFVQYRQELYQNMETEIALEIAMKTWAAWIDKNVNVTETKVYFRSISPEHKGKQWCHNETQPIMDNSDRKTFLHTIKEITERTIERTRFPVTYLNITKLSEYRRDAHPTVYTSRGGKLLTAEEKRHPEVHADCSHWCLPGLPDTWNRLLYASLVLDGTRGNSSSSHLAV</sequence>
<dbReference type="PANTHER" id="PTHR32285:SF38">
    <property type="entry name" value="OS01G0614300 PROTEIN"/>
    <property type="match status" value="1"/>
</dbReference>
<evidence type="ECO:0000256" key="7">
    <source>
        <dbReference type="SAM" id="Phobius"/>
    </source>
</evidence>
<accession>A0A059DHB4</accession>
<dbReference type="EMBL" id="KK198753">
    <property type="protein sequence ID" value="KCW89620.1"/>
    <property type="molecule type" value="Genomic_DNA"/>
</dbReference>
<dbReference type="InterPro" id="IPR026057">
    <property type="entry name" value="TBL_C"/>
</dbReference>
<comment type="subcellular location">
    <subcellularLocation>
        <location evidence="1">Membrane</location>
        <topology evidence="1">Single-pass membrane protein</topology>
    </subcellularLocation>
</comment>
<evidence type="ECO:0000256" key="2">
    <source>
        <dbReference type="ARBA" id="ARBA00007727"/>
    </source>
</evidence>
<proteinExistence type="inferred from homology"/>
<keyword evidence="3 7" id="KW-0812">Transmembrane</keyword>
<dbReference type="OMA" id="IAMKTWA"/>
<dbReference type="eggNOG" id="ENOG502QSEA">
    <property type="taxonomic scope" value="Eukaryota"/>
</dbReference>
<dbReference type="GO" id="GO:0005794">
    <property type="term" value="C:Golgi apparatus"/>
    <property type="evidence" value="ECO:0000318"/>
    <property type="project" value="GO_Central"/>
</dbReference>
<evidence type="ECO:0000256" key="5">
    <source>
        <dbReference type="ARBA" id="ARBA00022989"/>
    </source>
</evidence>
<keyword evidence="6 7" id="KW-0472">Membrane</keyword>
<evidence type="ECO:0000259" key="8">
    <source>
        <dbReference type="Pfam" id="PF13839"/>
    </source>
</evidence>
<reference evidence="10" key="1">
    <citation type="submission" date="2013-07" db="EMBL/GenBank/DDBJ databases">
        <title>The genome of Eucalyptus grandis.</title>
        <authorList>
            <person name="Schmutz J."/>
            <person name="Hayes R."/>
            <person name="Myburg A."/>
            <person name="Tuskan G."/>
            <person name="Grattapaglia D."/>
            <person name="Rokhsar D.S."/>
        </authorList>
    </citation>
    <scope>NUCLEOTIDE SEQUENCE</scope>
    <source>
        <tissue evidence="10">Leaf extractions</tissue>
    </source>
</reference>
<dbReference type="Gramene" id="KCW89620">
    <property type="protein sequence ID" value="KCW89620"/>
    <property type="gene ID" value="EUGRSUZ_A01903"/>
</dbReference>
<keyword evidence="4" id="KW-0735">Signal-anchor</keyword>
<protein>
    <submittedName>
        <fullName evidence="10">Uncharacterized protein</fullName>
    </submittedName>
</protein>
<name>A0A059DHB4_EUCGR</name>
<feature type="domain" description="Trichome birefringence-like C-terminal" evidence="8">
    <location>
        <begin position="136"/>
        <end position="410"/>
    </location>
</feature>
<dbReference type="Pfam" id="PF13839">
    <property type="entry name" value="PC-Esterase"/>
    <property type="match status" value="1"/>
</dbReference>
<dbReference type="GO" id="GO:0016020">
    <property type="term" value="C:membrane"/>
    <property type="evidence" value="ECO:0007669"/>
    <property type="project" value="UniProtKB-SubCell"/>
</dbReference>
<gene>
    <name evidence="10" type="ORF">EUGRSUZ_A01903</name>
</gene>
<dbReference type="OrthoDB" id="737117at2759"/>
<dbReference type="InParanoid" id="A0A059DHB4"/>
<dbReference type="PANTHER" id="PTHR32285">
    <property type="entry name" value="PROTEIN TRICHOME BIREFRINGENCE-LIKE 9-RELATED"/>
    <property type="match status" value="1"/>
</dbReference>
<organism evidence="10">
    <name type="scientific">Eucalyptus grandis</name>
    <name type="common">Flooded gum</name>
    <dbReference type="NCBI Taxonomy" id="71139"/>
    <lineage>
        <taxon>Eukaryota</taxon>
        <taxon>Viridiplantae</taxon>
        <taxon>Streptophyta</taxon>
        <taxon>Embryophyta</taxon>
        <taxon>Tracheophyta</taxon>
        <taxon>Spermatophyta</taxon>
        <taxon>Magnoliopsida</taxon>
        <taxon>eudicotyledons</taxon>
        <taxon>Gunneridae</taxon>
        <taxon>Pentapetalae</taxon>
        <taxon>rosids</taxon>
        <taxon>malvids</taxon>
        <taxon>Myrtales</taxon>
        <taxon>Myrtaceae</taxon>
        <taxon>Myrtoideae</taxon>
        <taxon>Eucalypteae</taxon>
        <taxon>Eucalyptus</taxon>
    </lineage>
</organism>
<dbReference type="Pfam" id="PF14416">
    <property type="entry name" value="PMR5N"/>
    <property type="match status" value="1"/>
</dbReference>
<feature type="domain" description="Trichome birefringence-like N-terminal" evidence="9">
    <location>
        <begin position="82"/>
        <end position="134"/>
    </location>
</feature>
<feature type="transmembrane region" description="Helical" evidence="7">
    <location>
        <begin position="12"/>
        <end position="30"/>
    </location>
</feature>
<dbReference type="KEGG" id="egr:104441209"/>
<evidence type="ECO:0000313" key="10">
    <source>
        <dbReference type="EMBL" id="KCW89620.1"/>
    </source>
</evidence>
<dbReference type="AlphaFoldDB" id="A0A059DHB4"/>
<dbReference type="GO" id="GO:0016413">
    <property type="term" value="F:O-acetyltransferase activity"/>
    <property type="evidence" value="ECO:0000318"/>
    <property type="project" value="GO_Central"/>
</dbReference>
<dbReference type="InterPro" id="IPR029962">
    <property type="entry name" value="TBL"/>
</dbReference>
<evidence type="ECO:0000256" key="4">
    <source>
        <dbReference type="ARBA" id="ARBA00022968"/>
    </source>
</evidence>
<comment type="similarity">
    <text evidence="2">Belongs to the PC-esterase family. TBL subfamily.</text>
</comment>
<evidence type="ECO:0000259" key="9">
    <source>
        <dbReference type="Pfam" id="PF14416"/>
    </source>
</evidence>
<dbReference type="InterPro" id="IPR025846">
    <property type="entry name" value="TBL_N"/>
</dbReference>
<evidence type="ECO:0000256" key="1">
    <source>
        <dbReference type="ARBA" id="ARBA00004167"/>
    </source>
</evidence>
<evidence type="ECO:0000256" key="6">
    <source>
        <dbReference type="ARBA" id="ARBA00023136"/>
    </source>
</evidence>
<evidence type="ECO:0000256" key="3">
    <source>
        <dbReference type="ARBA" id="ARBA00022692"/>
    </source>
</evidence>
<keyword evidence="5 7" id="KW-1133">Transmembrane helix</keyword>